<reference evidence="1" key="1">
    <citation type="submission" date="2020-04" db="EMBL/GenBank/DDBJ databases">
        <authorList>
            <person name="Alioto T."/>
            <person name="Alioto T."/>
            <person name="Gomez Garrido J."/>
        </authorList>
    </citation>
    <scope>NUCLEOTIDE SEQUENCE</scope>
    <source>
        <strain evidence="1">A484AB</strain>
    </source>
</reference>
<dbReference type="AlphaFoldDB" id="A0A7D9JRS6"/>
<dbReference type="PANTHER" id="PTHR37984">
    <property type="entry name" value="PROTEIN CBG26694"/>
    <property type="match status" value="1"/>
</dbReference>
<protein>
    <submittedName>
        <fullName evidence="1">Uncharacterized protein</fullName>
    </submittedName>
</protein>
<organism evidence="1 2">
    <name type="scientific">Paramuricea clavata</name>
    <name type="common">Red gorgonian</name>
    <name type="synonym">Violescent sea-whip</name>
    <dbReference type="NCBI Taxonomy" id="317549"/>
    <lineage>
        <taxon>Eukaryota</taxon>
        <taxon>Metazoa</taxon>
        <taxon>Cnidaria</taxon>
        <taxon>Anthozoa</taxon>
        <taxon>Octocorallia</taxon>
        <taxon>Malacalcyonacea</taxon>
        <taxon>Plexauridae</taxon>
        <taxon>Paramuricea</taxon>
    </lineage>
</organism>
<dbReference type="Proteomes" id="UP001152795">
    <property type="component" value="Unassembled WGS sequence"/>
</dbReference>
<accession>A0A7D9JRS6</accession>
<dbReference type="PANTHER" id="PTHR37984:SF11">
    <property type="entry name" value="INTEGRASE CATALYTIC DOMAIN-CONTAINING PROTEIN"/>
    <property type="match status" value="1"/>
</dbReference>
<evidence type="ECO:0000313" key="1">
    <source>
        <dbReference type="EMBL" id="CAB4035244.1"/>
    </source>
</evidence>
<dbReference type="InterPro" id="IPR043502">
    <property type="entry name" value="DNA/RNA_pol_sf"/>
</dbReference>
<dbReference type="Pfam" id="PF17919">
    <property type="entry name" value="RT_RNaseH_2"/>
    <property type="match status" value="1"/>
</dbReference>
<evidence type="ECO:0000313" key="2">
    <source>
        <dbReference type="Proteomes" id="UP001152795"/>
    </source>
</evidence>
<dbReference type="OrthoDB" id="10068564at2759"/>
<dbReference type="EMBL" id="CACRXK020020857">
    <property type="protein sequence ID" value="CAB4035244.1"/>
    <property type="molecule type" value="Genomic_DNA"/>
</dbReference>
<dbReference type="Gene3D" id="3.30.70.270">
    <property type="match status" value="1"/>
</dbReference>
<dbReference type="InterPro" id="IPR043128">
    <property type="entry name" value="Rev_trsase/Diguanyl_cyclase"/>
</dbReference>
<comment type="caution">
    <text evidence="1">The sequence shown here is derived from an EMBL/GenBank/DDBJ whole genome shotgun (WGS) entry which is preliminary data.</text>
</comment>
<sequence>MGLVTYCERFVNNLATITAPLRELTIKCVVWKWTDRHQQAFNKVKEEIAKDCTTAFYDRSKRTRVTVDARPVGLGAILSQFDRDGNEGIVAYVSRSLSKVEQRFSQTEKEALGVVFGCEKLCILLELNLSWIRIINR</sequence>
<proteinExistence type="predicted"/>
<dbReference type="InterPro" id="IPR041577">
    <property type="entry name" value="RT_RNaseH_2"/>
</dbReference>
<dbReference type="InterPro" id="IPR050951">
    <property type="entry name" value="Retrovirus_Pol_polyprotein"/>
</dbReference>
<keyword evidence="2" id="KW-1185">Reference proteome</keyword>
<gene>
    <name evidence="1" type="ORF">PACLA_8A025506</name>
</gene>
<name>A0A7D9JRS6_PARCT</name>
<dbReference type="SUPFAM" id="SSF56672">
    <property type="entry name" value="DNA/RNA polymerases"/>
    <property type="match status" value="1"/>
</dbReference>